<dbReference type="PATRIC" id="fig|1122151.5.peg.2109"/>
<feature type="transmembrane region" description="Helical" evidence="1">
    <location>
        <begin position="301"/>
        <end position="325"/>
    </location>
</feature>
<keyword evidence="1" id="KW-1133">Transmembrane helix</keyword>
<name>A0A0R1PGQ6_9LACO</name>
<evidence type="ECO:0000313" key="3">
    <source>
        <dbReference type="Proteomes" id="UP000051908"/>
    </source>
</evidence>
<feature type="transmembrane region" description="Helical" evidence="1">
    <location>
        <begin position="337"/>
        <end position="364"/>
    </location>
</feature>
<dbReference type="Proteomes" id="UP000051908">
    <property type="component" value="Unassembled WGS sequence"/>
</dbReference>
<sequence length="385" mass="44891">MEKNKRLQSFLNYVYGAAFVTYTFFSILVPLSNFNVQSIEFVNIYKFVKMFLMVVLFIIFLFRNYKFKTFLLMAFCILIGAYGYYVNSEDRMLMLILFAFASRYIHPKILLRYDFVVRIIAFSAIIFLYGQGVLRNSYLLRANGVMRSTLGFSHPNYGGILLFTIILEWILIKNKKVNIFEILSMLGISYFFYRFFLARTDWILTILLLLSIIIIQLFDGSKLTVIIKKCDSIFVWLMSILSLSVLLFVKQGTILYSLINKLLSSRLDIFQFYYQLVGIKLLPQKITVYFQDSTFAGMDNAYIFAAVYDGLILFVVFFVIEQIIAKKIQVAPYNVSLVFLFILLVGLTEALIIYPFINMMVIYFGQESNPPFMDNKDLESKNERG</sequence>
<keyword evidence="1" id="KW-0472">Membrane</keyword>
<feature type="transmembrane region" description="Helical" evidence="1">
    <location>
        <begin position="91"/>
        <end position="106"/>
    </location>
</feature>
<dbReference type="AlphaFoldDB" id="A0A0R1PGQ6"/>
<evidence type="ECO:0008006" key="4">
    <source>
        <dbReference type="Google" id="ProtNLM"/>
    </source>
</evidence>
<feature type="transmembrane region" description="Helical" evidence="1">
    <location>
        <begin position="179"/>
        <end position="196"/>
    </location>
</feature>
<organism evidence="2 3">
    <name type="scientific">Companilactobacillus paralimentarius DSM 13238 = JCM 10415</name>
    <dbReference type="NCBI Taxonomy" id="1122151"/>
    <lineage>
        <taxon>Bacteria</taxon>
        <taxon>Bacillati</taxon>
        <taxon>Bacillota</taxon>
        <taxon>Bacilli</taxon>
        <taxon>Lactobacillales</taxon>
        <taxon>Lactobacillaceae</taxon>
        <taxon>Companilactobacillus</taxon>
    </lineage>
</organism>
<dbReference type="OrthoDB" id="2000069at2"/>
<reference evidence="2 3" key="1">
    <citation type="journal article" date="2015" name="Genome Announc.">
        <title>Expanding the biotechnology potential of lactobacilli through comparative genomics of 213 strains and associated genera.</title>
        <authorList>
            <person name="Sun Z."/>
            <person name="Harris H.M."/>
            <person name="McCann A."/>
            <person name="Guo C."/>
            <person name="Argimon S."/>
            <person name="Zhang W."/>
            <person name="Yang X."/>
            <person name="Jeffery I.B."/>
            <person name="Cooney J.C."/>
            <person name="Kagawa T.F."/>
            <person name="Liu W."/>
            <person name="Song Y."/>
            <person name="Salvetti E."/>
            <person name="Wrobel A."/>
            <person name="Rasinkangas P."/>
            <person name="Parkhill J."/>
            <person name="Rea M.C."/>
            <person name="O'Sullivan O."/>
            <person name="Ritari J."/>
            <person name="Douillard F.P."/>
            <person name="Paul Ross R."/>
            <person name="Yang R."/>
            <person name="Briner A.E."/>
            <person name="Felis G.E."/>
            <person name="de Vos W.M."/>
            <person name="Barrangou R."/>
            <person name="Klaenhammer T.R."/>
            <person name="Caufield P.W."/>
            <person name="Cui Y."/>
            <person name="Zhang H."/>
            <person name="O'Toole P.W."/>
        </authorList>
    </citation>
    <scope>NUCLEOTIDE SEQUENCE [LARGE SCALE GENOMIC DNA]</scope>
    <source>
        <strain evidence="2 3">DSM 13238</strain>
    </source>
</reference>
<feature type="transmembrane region" description="Helical" evidence="1">
    <location>
        <begin position="44"/>
        <end position="62"/>
    </location>
</feature>
<feature type="transmembrane region" description="Helical" evidence="1">
    <location>
        <begin position="154"/>
        <end position="172"/>
    </location>
</feature>
<feature type="transmembrane region" description="Helical" evidence="1">
    <location>
        <begin position="115"/>
        <end position="134"/>
    </location>
</feature>
<keyword evidence="1" id="KW-0812">Transmembrane</keyword>
<dbReference type="RefSeq" id="WP_025085893.1">
    <property type="nucleotide sequence ID" value="NZ_AZES01000049.1"/>
</dbReference>
<feature type="transmembrane region" description="Helical" evidence="1">
    <location>
        <begin position="233"/>
        <end position="259"/>
    </location>
</feature>
<accession>A0A0R1PGQ6</accession>
<dbReference type="EMBL" id="AZES01000049">
    <property type="protein sequence ID" value="KRL31385.1"/>
    <property type="molecule type" value="Genomic_DNA"/>
</dbReference>
<gene>
    <name evidence="2" type="ORF">FD33_GL002040</name>
</gene>
<protein>
    <recommendedName>
        <fullName evidence="4">Polysaccharide polymerase</fullName>
    </recommendedName>
</protein>
<comment type="caution">
    <text evidence="2">The sequence shown here is derived from an EMBL/GenBank/DDBJ whole genome shotgun (WGS) entry which is preliminary data.</text>
</comment>
<evidence type="ECO:0000256" key="1">
    <source>
        <dbReference type="SAM" id="Phobius"/>
    </source>
</evidence>
<feature type="transmembrane region" description="Helical" evidence="1">
    <location>
        <begin position="69"/>
        <end position="85"/>
    </location>
</feature>
<evidence type="ECO:0000313" key="2">
    <source>
        <dbReference type="EMBL" id="KRL31385.1"/>
    </source>
</evidence>
<keyword evidence="3" id="KW-1185">Reference proteome</keyword>
<feature type="transmembrane region" description="Helical" evidence="1">
    <location>
        <begin position="12"/>
        <end position="32"/>
    </location>
</feature>
<feature type="transmembrane region" description="Helical" evidence="1">
    <location>
        <begin position="202"/>
        <end position="221"/>
    </location>
</feature>
<dbReference type="GeneID" id="96667717"/>
<proteinExistence type="predicted"/>